<evidence type="ECO:0000313" key="2">
    <source>
        <dbReference type="EMBL" id="EUN29330.1"/>
    </source>
</evidence>
<dbReference type="Proteomes" id="UP000054337">
    <property type="component" value="Unassembled WGS sequence"/>
</dbReference>
<dbReference type="RefSeq" id="XP_014558933.1">
    <property type="nucleotide sequence ID" value="XM_014703447.1"/>
</dbReference>
<dbReference type="OrthoDB" id="3943860at2759"/>
<evidence type="ECO:0000256" key="1">
    <source>
        <dbReference type="SAM" id="MobiDB-lite"/>
    </source>
</evidence>
<gene>
    <name evidence="2" type="ORF">COCVIDRAFT_93084</name>
</gene>
<dbReference type="EMBL" id="KI968713">
    <property type="protein sequence ID" value="EUN29330.1"/>
    <property type="molecule type" value="Genomic_DNA"/>
</dbReference>
<dbReference type="GeneID" id="26259651"/>
<evidence type="ECO:0000313" key="3">
    <source>
        <dbReference type="Proteomes" id="UP000054337"/>
    </source>
</evidence>
<reference evidence="2 3" key="1">
    <citation type="journal article" date="2013" name="PLoS Genet.">
        <title>Comparative genome structure, secondary metabolite, and effector coding capacity across Cochliobolus pathogens.</title>
        <authorList>
            <person name="Condon B.J."/>
            <person name="Leng Y."/>
            <person name="Wu D."/>
            <person name="Bushley K.E."/>
            <person name="Ohm R.A."/>
            <person name="Otillar R."/>
            <person name="Martin J."/>
            <person name="Schackwitz W."/>
            <person name="Grimwood J."/>
            <person name="MohdZainudin N."/>
            <person name="Xue C."/>
            <person name="Wang R."/>
            <person name="Manning V.A."/>
            <person name="Dhillon B."/>
            <person name="Tu Z.J."/>
            <person name="Steffenson B.J."/>
            <person name="Salamov A."/>
            <person name="Sun H."/>
            <person name="Lowry S."/>
            <person name="LaButti K."/>
            <person name="Han J."/>
            <person name="Copeland A."/>
            <person name="Lindquist E."/>
            <person name="Barry K."/>
            <person name="Schmutz J."/>
            <person name="Baker S.E."/>
            <person name="Ciuffetti L.M."/>
            <person name="Grigoriev I.V."/>
            <person name="Zhong S."/>
            <person name="Turgeon B.G."/>
        </authorList>
    </citation>
    <scope>NUCLEOTIDE SEQUENCE [LARGE SCALE GENOMIC DNA]</scope>
    <source>
        <strain evidence="2 3">FI3</strain>
    </source>
</reference>
<feature type="compositionally biased region" description="Acidic residues" evidence="1">
    <location>
        <begin position="106"/>
        <end position="129"/>
    </location>
</feature>
<accession>W7ETF3</accession>
<feature type="compositionally biased region" description="Low complexity" evidence="1">
    <location>
        <begin position="155"/>
        <end position="168"/>
    </location>
</feature>
<organism evidence="2 3">
    <name type="scientific">Bipolaris victoriae (strain FI3)</name>
    <name type="common">Victoria blight of oats agent</name>
    <name type="synonym">Cochliobolus victoriae</name>
    <dbReference type="NCBI Taxonomy" id="930091"/>
    <lineage>
        <taxon>Eukaryota</taxon>
        <taxon>Fungi</taxon>
        <taxon>Dikarya</taxon>
        <taxon>Ascomycota</taxon>
        <taxon>Pezizomycotina</taxon>
        <taxon>Dothideomycetes</taxon>
        <taxon>Pleosporomycetidae</taxon>
        <taxon>Pleosporales</taxon>
        <taxon>Pleosporineae</taxon>
        <taxon>Pleosporaceae</taxon>
        <taxon>Bipolaris</taxon>
    </lineage>
</organism>
<feature type="region of interest" description="Disordered" evidence="1">
    <location>
        <begin position="84"/>
        <end position="179"/>
    </location>
</feature>
<dbReference type="HOGENOM" id="CLU_1077960_0_0_1"/>
<sequence length="249" mass="27947">MATVAVAPQTPSSPKVRIRSQSFDSPFLRISVTPVEESSFSKSTGALETLAGYDDMEESVAAGVFRSASTLPLLKTKMSDESMLSEASSASSSSVTTSSTSSESSMELDDEDDESIASEDDDEEEEEQEHEQQHHHHHHHHHHYHHQHQHQRPHSLTFTQNTTNTTSSSEKDKDTALSPLSPFLYQDTSCPMYSPWLVCAVLDMHDVHRLDWTSIADPIERVWGVRTSSADVLGILSDNGRVMRRRWWD</sequence>
<keyword evidence="3" id="KW-1185">Reference proteome</keyword>
<feature type="compositionally biased region" description="Basic residues" evidence="1">
    <location>
        <begin position="133"/>
        <end position="153"/>
    </location>
</feature>
<dbReference type="AlphaFoldDB" id="W7ETF3"/>
<protein>
    <submittedName>
        <fullName evidence="2">Uncharacterized protein</fullName>
    </submittedName>
</protein>
<proteinExistence type="predicted"/>
<feature type="compositionally biased region" description="Low complexity" evidence="1">
    <location>
        <begin position="84"/>
        <end position="105"/>
    </location>
</feature>
<name>W7ETF3_BIPV3</name>